<dbReference type="InterPro" id="IPR000896">
    <property type="entry name" value="Hemocyanin/hexamerin_mid_dom"/>
</dbReference>
<dbReference type="AlphaFoldDB" id="A0A6A0H189"/>
<evidence type="ECO:0000256" key="1">
    <source>
        <dbReference type="ARBA" id="ARBA00009470"/>
    </source>
</evidence>
<dbReference type="InterPro" id="IPR014756">
    <property type="entry name" value="Ig_E-set"/>
</dbReference>
<dbReference type="InterPro" id="IPR036697">
    <property type="entry name" value="Hemocyanin_N_sf"/>
</dbReference>
<dbReference type="SUPFAM" id="SSF48050">
    <property type="entry name" value="Hemocyanin, N-terminal domain"/>
    <property type="match status" value="1"/>
</dbReference>
<dbReference type="InterPro" id="IPR005204">
    <property type="entry name" value="Hemocyanin_N"/>
</dbReference>
<name>A0A6A0H189_HYAAZ</name>
<feature type="domain" description="Tyrosinase copper-binding" evidence="3">
    <location>
        <begin position="403"/>
        <end position="414"/>
    </location>
</feature>
<dbReference type="InterPro" id="IPR037020">
    <property type="entry name" value="Hemocyanin_C_sf"/>
</dbReference>
<dbReference type="Pfam" id="PF03722">
    <property type="entry name" value="Hemocyanin_N"/>
    <property type="match status" value="1"/>
</dbReference>
<comment type="caution">
    <text evidence="4">The sequence shown here is derived from an EMBL/GenBank/DDBJ whole genome shotgun (WGS) entry which is preliminary data.</text>
</comment>
<dbReference type="SUPFAM" id="SSF48056">
    <property type="entry name" value="Di-copper centre-containing domain"/>
    <property type="match status" value="1"/>
</dbReference>
<dbReference type="Gene3D" id="1.10.1280.10">
    <property type="entry name" value="Di-copper center containing domain from catechol oxidase"/>
    <property type="match status" value="1"/>
</dbReference>
<dbReference type="OrthoDB" id="8119704at2759"/>
<gene>
    <name evidence="4" type="ORF">HAZT_HAZT010024</name>
</gene>
<dbReference type="PRINTS" id="PR00187">
    <property type="entry name" value="HAEMOCYANIN"/>
</dbReference>
<feature type="signal peptide" evidence="2">
    <location>
        <begin position="1"/>
        <end position="20"/>
    </location>
</feature>
<dbReference type="PANTHER" id="PTHR11511:SF5">
    <property type="entry name" value="FAT-BODY PROTEIN 1-RELATED"/>
    <property type="match status" value="1"/>
</dbReference>
<proteinExistence type="inferred from homology"/>
<dbReference type="Pfam" id="PF00372">
    <property type="entry name" value="Hemocyanin_M"/>
    <property type="match status" value="1"/>
</dbReference>
<evidence type="ECO:0000313" key="4">
    <source>
        <dbReference type="EMBL" id="KAA0195904.1"/>
    </source>
</evidence>
<keyword evidence="2" id="KW-0732">Signal</keyword>
<dbReference type="SUPFAM" id="SSF81296">
    <property type="entry name" value="E set domains"/>
    <property type="match status" value="1"/>
</dbReference>
<dbReference type="PROSITE" id="PS00209">
    <property type="entry name" value="HEMOCYANIN_1"/>
    <property type="match status" value="1"/>
</dbReference>
<dbReference type="InterPro" id="IPR013788">
    <property type="entry name" value="Hemocyanin/hexamerin"/>
</dbReference>
<evidence type="ECO:0000259" key="3">
    <source>
        <dbReference type="PROSITE" id="PS00498"/>
    </source>
</evidence>
<reference evidence="4" key="2">
    <citation type="journal article" date="2018" name="Environ. Sci. Technol.">
        <title>The Toxicogenome of Hyalella azteca: A Model for Sediment Ecotoxicology and Evolutionary Toxicology.</title>
        <authorList>
            <person name="Poynton H.C."/>
            <person name="Hasenbein S."/>
            <person name="Benoit J.B."/>
            <person name="Sepulveda M.S."/>
            <person name="Poelchau M.F."/>
            <person name="Hughes D.S.T."/>
            <person name="Murali S.C."/>
            <person name="Chen S."/>
            <person name="Glastad K.M."/>
            <person name="Goodisman M.A.D."/>
            <person name="Werren J.H."/>
            <person name="Vineis J.H."/>
            <person name="Bowen J.L."/>
            <person name="Friedrich M."/>
            <person name="Jones J."/>
            <person name="Robertson H.M."/>
            <person name="Feyereisen R."/>
            <person name="Mechler-Hickson A."/>
            <person name="Mathers N."/>
            <person name="Lee C.E."/>
            <person name="Colbourne J.K."/>
            <person name="Biales A."/>
            <person name="Johnston J.S."/>
            <person name="Wellborn G.A."/>
            <person name="Rosendale A.J."/>
            <person name="Cridge A.G."/>
            <person name="Munoz-Torres M.C."/>
            <person name="Bain P.A."/>
            <person name="Manny A.R."/>
            <person name="Major K.M."/>
            <person name="Lambert F.N."/>
            <person name="Vulpe C.D."/>
            <person name="Tuck P."/>
            <person name="Blalock B.J."/>
            <person name="Lin Y.Y."/>
            <person name="Smith M.E."/>
            <person name="Ochoa-Acuna H."/>
            <person name="Chen M.M."/>
            <person name="Childers C.P."/>
            <person name="Qu J."/>
            <person name="Dugan S."/>
            <person name="Lee S.L."/>
            <person name="Chao H."/>
            <person name="Dinh H."/>
            <person name="Han Y."/>
            <person name="Doddapaneni H."/>
            <person name="Worley K.C."/>
            <person name="Muzny D.M."/>
            <person name="Gibbs R.A."/>
            <person name="Richards S."/>
        </authorList>
    </citation>
    <scope>NUCLEOTIDE SEQUENCE</scope>
    <source>
        <strain evidence="4">HAZT.00-mixed</strain>
        <tissue evidence="4">Whole organism</tissue>
    </source>
</reference>
<comment type="similarity">
    <text evidence="1">Belongs to the tyrosinase family. Hemocyanin subfamily.</text>
</comment>
<dbReference type="PROSITE" id="PS00210">
    <property type="entry name" value="HEMOCYANIN_2"/>
    <property type="match status" value="1"/>
</dbReference>
<reference evidence="4" key="1">
    <citation type="submission" date="2014-08" db="EMBL/GenBank/DDBJ databases">
        <authorList>
            <person name="Murali S."/>
            <person name="Richards S."/>
            <person name="Bandaranaike D."/>
            <person name="Bellair M."/>
            <person name="Blankenburg K."/>
            <person name="Chao H."/>
            <person name="Dinh H."/>
            <person name="Doddapaneni H."/>
            <person name="Dugan-Rocha S."/>
            <person name="Elkadiri S."/>
            <person name="Gnanaolivu R."/>
            <person name="Hughes D."/>
            <person name="Lee S."/>
            <person name="Li M."/>
            <person name="Ming W."/>
            <person name="Munidasa M."/>
            <person name="Muniz J."/>
            <person name="Nguyen L."/>
            <person name="Osuji N."/>
            <person name="Pu L.-L."/>
            <person name="Puazo M."/>
            <person name="Skinner E."/>
            <person name="Qu C."/>
            <person name="Quiroz J."/>
            <person name="Raj R."/>
            <person name="Weissenberger G."/>
            <person name="Xin Y."/>
            <person name="Zou X."/>
            <person name="Han Y."/>
            <person name="Worley K."/>
            <person name="Muzny D."/>
            <person name="Gibbs R."/>
        </authorList>
    </citation>
    <scope>NUCLEOTIDE SEQUENCE</scope>
    <source>
        <strain evidence="4">HAZT.00-mixed</strain>
        <tissue evidence="4">Whole organism</tissue>
    </source>
</reference>
<dbReference type="InterPro" id="IPR005203">
    <property type="entry name" value="Hemocyanin_C"/>
</dbReference>
<accession>A0A6A0H189</accession>
<dbReference type="PROSITE" id="PS00498">
    <property type="entry name" value="TYROSINASE_2"/>
    <property type="match status" value="1"/>
</dbReference>
<organism evidence="4">
    <name type="scientific">Hyalella azteca</name>
    <name type="common">Amphipod</name>
    <dbReference type="NCBI Taxonomy" id="294128"/>
    <lineage>
        <taxon>Eukaryota</taxon>
        <taxon>Metazoa</taxon>
        <taxon>Ecdysozoa</taxon>
        <taxon>Arthropoda</taxon>
        <taxon>Crustacea</taxon>
        <taxon>Multicrustacea</taxon>
        <taxon>Malacostraca</taxon>
        <taxon>Eumalacostraca</taxon>
        <taxon>Peracarida</taxon>
        <taxon>Amphipoda</taxon>
        <taxon>Senticaudata</taxon>
        <taxon>Talitrida</taxon>
        <taxon>Talitroidea</taxon>
        <taxon>Hyalellidae</taxon>
        <taxon>Hyalella</taxon>
    </lineage>
</organism>
<evidence type="ECO:0000256" key="2">
    <source>
        <dbReference type="SAM" id="SignalP"/>
    </source>
</evidence>
<dbReference type="GO" id="GO:0016491">
    <property type="term" value="F:oxidoreductase activity"/>
    <property type="evidence" value="ECO:0007669"/>
    <property type="project" value="InterPro"/>
</dbReference>
<dbReference type="InterPro" id="IPR002227">
    <property type="entry name" value="Tyrosinase_Cu-bd"/>
</dbReference>
<dbReference type="Pfam" id="PF03723">
    <property type="entry name" value="Hemocyanin_C"/>
    <property type="match status" value="1"/>
</dbReference>
<dbReference type="Gene3D" id="2.60.40.1520">
    <property type="entry name" value="Hemocyanin, C-terminal domain"/>
    <property type="match status" value="1"/>
</dbReference>
<sequence>MSGYEMKCLVVIVLFSSVWAWPSDFSEYDGPSFAQRQQDINRLLYKVDDILQFAELKEVADNFDPEADLSSYSDGGEAVKHLLTELRDHRLLKKHHWFSLFNKRQREEALILFDVFMHCKTWQATINNAAFFRERMNEGEFVYAIYAALVHTDLGRGIVLPPLYEVTPHLFANSEVIHKAYTAQMTRTPGKFQMEFTGSKKNPEQRVAYFGEDIGLNTHHVTWHLDFPFWWDDIYGYHLDRKGELFFWAHHQLTVRFDIERLSNHLNFVDELYWDKPIREGFAPHTAYRYGGEFPARPDNVEFTDVTGLVRVRDMIIYESRIRDAIALGYITAADGSHINIRDEHGIDHLGNIIESSAYSPNLEYYGALHNEAHILLGRQGDPKGKFKLQPGVMEHFETATRDPAFFRLHKHIDNIFKEHKDTLPPYTKEQLEFTGVVLDEIVVNGPLETYFEDFEFSLINAVDHNPEFGEVDVSAVVKRLNHKPFNLNIEITNENVDNKHAVVRVYLCPTTDANGVELSLEKARWNCIELDKFWTKLIPGSNSISRASSEASTTVPDTPSFKSLIAAVDEAVDAGTEVHLEEFDRGCGIPNRLLLPKGREEGLGMILIVGVTDAEEDALHEVLEDAEAHSHAQCGVHGEKYPDHLPMGFPLDRRIDDPRIFMSCTNYKKTHVTVTHIGNF</sequence>
<dbReference type="EMBL" id="JQDR03009281">
    <property type="protein sequence ID" value="KAA0195904.1"/>
    <property type="molecule type" value="Genomic_DNA"/>
</dbReference>
<reference evidence="4" key="3">
    <citation type="submission" date="2019-06" db="EMBL/GenBank/DDBJ databases">
        <authorList>
            <person name="Poynton C."/>
            <person name="Hasenbein S."/>
            <person name="Benoit J.B."/>
            <person name="Sepulveda M.S."/>
            <person name="Poelchau M.F."/>
            <person name="Murali S.C."/>
            <person name="Chen S."/>
            <person name="Glastad K.M."/>
            <person name="Werren J.H."/>
            <person name="Vineis J.H."/>
            <person name="Bowen J.L."/>
            <person name="Friedrich M."/>
            <person name="Jones J."/>
            <person name="Robertson H.M."/>
            <person name="Feyereisen R."/>
            <person name="Mechler-Hickson A."/>
            <person name="Mathers N."/>
            <person name="Lee C.E."/>
            <person name="Colbourne J.K."/>
            <person name="Biales A."/>
            <person name="Johnston J.S."/>
            <person name="Wellborn G.A."/>
            <person name="Rosendale A.J."/>
            <person name="Cridge A.G."/>
            <person name="Munoz-Torres M.C."/>
            <person name="Bain P.A."/>
            <person name="Manny A.R."/>
            <person name="Major K.M."/>
            <person name="Lambert F.N."/>
            <person name="Vulpe C.D."/>
            <person name="Tuck P."/>
            <person name="Blalock B.J."/>
            <person name="Lin Y.-Y."/>
            <person name="Smith M.E."/>
            <person name="Ochoa-Acuna H."/>
            <person name="Chen M.-J.M."/>
            <person name="Childers C.P."/>
            <person name="Qu J."/>
            <person name="Dugan S."/>
            <person name="Lee S.L."/>
            <person name="Chao H."/>
            <person name="Dinh H."/>
            <person name="Han Y."/>
            <person name="Doddapaneni H."/>
            <person name="Worley K.C."/>
            <person name="Muzny D.M."/>
            <person name="Gibbs R.A."/>
            <person name="Richards S."/>
        </authorList>
    </citation>
    <scope>NUCLEOTIDE SEQUENCE</scope>
    <source>
        <strain evidence="4">HAZT.00-mixed</strain>
        <tissue evidence="4">Whole organism</tissue>
    </source>
</reference>
<dbReference type="InterPro" id="IPR008922">
    <property type="entry name" value="Di-copper_centre_dom_sf"/>
</dbReference>
<dbReference type="Gene3D" id="1.20.1370.10">
    <property type="entry name" value="Hemocyanin, N-terminal domain"/>
    <property type="match status" value="1"/>
</dbReference>
<feature type="chain" id="PRO_5025467668" description="Tyrosinase copper-binding domain-containing protein" evidence="2">
    <location>
        <begin position="21"/>
        <end position="681"/>
    </location>
</feature>
<dbReference type="PANTHER" id="PTHR11511">
    <property type="entry name" value="LARVAL STORAGE PROTEIN/PHENOLOXIDASE"/>
    <property type="match status" value="1"/>
</dbReference>
<protein>
    <recommendedName>
        <fullName evidence="3">Tyrosinase copper-binding domain-containing protein</fullName>
    </recommendedName>
</protein>
<dbReference type="Proteomes" id="UP000711488">
    <property type="component" value="Unassembled WGS sequence"/>
</dbReference>